<evidence type="ECO:0000256" key="7">
    <source>
        <dbReference type="SAM" id="Phobius"/>
    </source>
</evidence>
<evidence type="ECO:0000256" key="2">
    <source>
        <dbReference type="ARBA" id="ARBA00022448"/>
    </source>
</evidence>
<dbReference type="EMBL" id="BMAT01013054">
    <property type="protein sequence ID" value="GFS05033.1"/>
    <property type="molecule type" value="Genomic_DNA"/>
</dbReference>
<dbReference type="PANTHER" id="PTHR43568:SF1">
    <property type="entry name" value="P PROTEIN"/>
    <property type="match status" value="1"/>
</dbReference>
<feature type="transmembrane region" description="Helical" evidence="7">
    <location>
        <begin position="323"/>
        <end position="339"/>
    </location>
</feature>
<keyword evidence="10" id="KW-1185">Reference proteome</keyword>
<evidence type="ECO:0000313" key="9">
    <source>
        <dbReference type="EMBL" id="GFS05033.1"/>
    </source>
</evidence>
<keyword evidence="4 7" id="KW-1133">Transmembrane helix</keyword>
<organism evidence="9 10">
    <name type="scientific">Elysia marginata</name>
    <dbReference type="NCBI Taxonomy" id="1093978"/>
    <lineage>
        <taxon>Eukaryota</taxon>
        <taxon>Metazoa</taxon>
        <taxon>Spiralia</taxon>
        <taxon>Lophotrochozoa</taxon>
        <taxon>Mollusca</taxon>
        <taxon>Gastropoda</taxon>
        <taxon>Heterobranchia</taxon>
        <taxon>Euthyneura</taxon>
        <taxon>Panpulmonata</taxon>
        <taxon>Sacoglossa</taxon>
        <taxon>Placobranchoidea</taxon>
        <taxon>Plakobranchidae</taxon>
        <taxon>Elysia</taxon>
    </lineage>
</organism>
<reference evidence="9 10" key="1">
    <citation type="journal article" date="2021" name="Elife">
        <title>Chloroplast acquisition without the gene transfer in kleptoplastic sea slugs, Plakobranchus ocellatus.</title>
        <authorList>
            <person name="Maeda T."/>
            <person name="Takahashi S."/>
            <person name="Yoshida T."/>
            <person name="Shimamura S."/>
            <person name="Takaki Y."/>
            <person name="Nagai Y."/>
            <person name="Toyoda A."/>
            <person name="Suzuki Y."/>
            <person name="Arimoto A."/>
            <person name="Ishii H."/>
            <person name="Satoh N."/>
            <person name="Nishiyama T."/>
            <person name="Hasebe M."/>
            <person name="Maruyama T."/>
            <person name="Minagawa J."/>
            <person name="Obokata J."/>
            <person name="Shigenobu S."/>
        </authorList>
    </citation>
    <scope>NUCLEOTIDE SEQUENCE [LARGE SCALE GENOMIC DNA]</scope>
</reference>
<accession>A0AAV4I641</accession>
<evidence type="ECO:0000256" key="3">
    <source>
        <dbReference type="ARBA" id="ARBA00022692"/>
    </source>
</evidence>
<feature type="transmembrane region" description="Helical" evidence="7">
    <location>
        <begin position="382"/>
        <end position="402"/>
    </location>
</feature>
<gene>
    <name evidence="9" type="ORF">ElyMa_006511100</name>
</gene>
<dbReference type="InterPro" id="IPR051475">
    <property type="entry name" value="Diverse_Ion_Transporter"/>
</dbReference>
<evidence type="ECO:0000256" key="6">
    <source>
        <dbReference type="SAM" id="MobiDB-lite"/>
    </source>
</evidence>
<name>A0AAV4I641_9GAST</name>
<dbReference type="Pfam" id="PF03600">
    <property type="entry name" value="CitMHS"/>
    <property type="match status" value="1"/>
</dbReference>
<feature type="transmembrane region" description="Helical" evidence="7">
    <location>
        <begin position="533"/>
        <end position="553"/>
    </location>
</feature>
<dbReference type="AlphaFoldDB" id="A0AAV4I641"/>
<dbReference type="CDD" id="cd01116">
    <property type="entry name" value="P_permease"/>
    <property type="match status" value="1"/>
</dbReference>
<dbReference type="InterPro" id="IPR004680">
    <property type="entry name" value="Cit_transptr-like_dom"/>
</dbReference>
<feature type="transmembrane region" description="Helical" evidence="7">
    <location>
        <begin position="654"/>
        <end position="683"/>
    </location>
</feature>
<dbReference type="GO" id="GO:0055085">
    <property type="term" value="P:transmembrane transport"/>
    <property type="evidence" value="ECO:0007669"/>
    <property type="project" value="InterPro"/>
</dbReference>
<dbReference type="Proteomes" id="UP000762676">
    <property type="component" value="Unassembled WGS sequence"/>
</dbReference>
<feature type="transmembrane region" description="Helical" evidence="7">
    <location>
        <begin position="695"/>
        <end position="723"/>
    </location>
</feature>
<keyword evidence="2" id="KW-0813">Transport</keyword>
<keyword evidence="3 7" id="KW-0812">Transmembrane</keyword>
<feature type="compositionally biased region" description="Low complexity" evidence="6">
    <location>
        <begin position="93"/>
        <end position="102"/>
    </location>
</feature>
<evidence type="ECO:0000256" key="1">
    <source>
        <dbReference type="ARBA" id="ARBA00004141"/>
    </source>
</evidence>
<evidence type="ECO:0000256" key="4">
    <source>
        <dbReference type="ARBA" id="ARBA00022989"/>
    </source>
</evidence>
<comment type="subcellular location">
    <subcellularLocation>
        <location evidence="1">Membrane</location>
        <topology evidence="1">Multi-pass membrane protein</topology>
    </subcellularLocation>
</comment>
<evidence type="ECO:0000256" key="5">
    <source>
        <dbReference type="ARBA" id="ARBA00023136"/>
    </source>
</evidence>
<evidence type="ECO:0000313" key="10">
    <source>
        <dbReference type="Proteomes" id="UP000762676"/>
    </source>
</evidence>
<comment type="caution">
    <text evidence="9">The sequence shown here is derived from an EMBL/GenBank/DDBJ whole genome shotgun (WGS) entry which is preliminary data.</text>
</comment>
<evidence type="ECO:0000259" key="8">
    <source>
        <dbReference type="Pfam" id="PF03600"/>
    </source>
</evidence>
<feature type="region of interest" description="Disordered" evidence="6">
    <location>
        <begin position="122"/>
        <end position="155"/>
    </location>
</feature>
<feature type="transmembrane region" description="Helical" evidence="7">
    <location>
        <begin position="414"/>
        <end position="432"/>
    </location>
</feature>
<feature type="transmembrane region" description="Helical" evidence="7">
    <location>
        <begin position="346"/>
        <end position="362"/>
    </location>
</feature>
<feature type="domain" description="Citrate transporter-like" evidence="8">
    <location>
        <begin position="334"/>
        <end position="661"/>
    </location>
</feature>
<proteinExistence type="predicted"/>
<feature type="region of interest" description="Disordered" evidence="6">
    <location>
        <begin position="82"/>
        <end position="102"/>
    </location>
</feature>
<feature type="transmembrane region" description="Helical" evidence="7">
    <location>
        <begin position="502"/>
        <end position="521"/>
    </location>
</feature>
<keyword evidence="5 7" id="KW-0472">Membrane</keyword>
<feature type="transmembrane region" description="Helical" evidence="7">
    <location>
        <begin position="565"/>
        <end position="586"/>
    </location>
</feature>
<sequence>MSGDIERVAYRPDESFQNATSLRESLPQDVLNYRTGSSNSISRSCGETPEHFWSFRALEDKDTQDERREGLPAIARMNNLAAGQARRNLRTGSSTSYSSRPSSLDLGCGSFDSDPMGDLLRGTDERAPLLRISSPSDESMSRTRDEGSLYGASSPQDFRHPSRIVEAMTALHLWPIGRKRLFSLFKILLLFTVTVMGCVMMLMEAEHEKDFRFTILSADATDNLHTGHCKKSESLLRTTFRGSFYPEAKSGENFSQAFIFLGEKNVLNLTIDPDALETMDIVTIKTDFHCTHGKDYNITAMSEVKIPFEWDINMLPPEVKHEVIYAFLILAFVYVLIIFEIVHRALAAMLGALAALAVLSFLHQRPSMHEIIGWIDMETMTLLFGMMIIVSIFAETGFFDYSALQAYKLARGKVWPLITLLCVFSAFVSAFLDNVTTILLMTPVTIRLCEVLNLDPKRILIAEVLFSNIGGTATAIGDPPNVIIVGALSSEGIGFSTFTMHMFPGIVIICFIGYGVLRLYYRDINYLQNKDPPEIAGWIAVLGAIWLLVLADVHDFEGILHKVEWATLIFFAGLFILMEALGELGLMQTIGDAIADVIKQADESNRLLVALLLILWVSALASSFIDNIPYTTAMVPILQQLADNQELNLDLLPMVIALAMGACLGGNGTLIGASCNVVCAGIADQHGYGFSFKEFFKIGFPMMLVTTAGATAYVLLCHCAFSWNST</sequence>
<protein>
    <submittedName>
        <fullName evidence="9">P protein</fullName>
    </submittedName>
</protein>
<feature type="transmembrane region" description="Helical" evidence="7">
    <location>
        <begin position="607"/>
        <end position="625"/>
    </location>
</feature>
<feature type="transmembrane region" description="Helical" evidence="7">
    <location>
        <begin position="181"/>
        <end position="203"/>
    </location>
</feature>
<dbReference type="GO" id="GO:0016020">
    <property type="term" value="C:membrane"/>
    <property type="evidence" value="ECO:0007669"/>
    <property type="project" value="UniProtKB-SubCell"/>
</dbReference>
<dbReference type="PANTHER" id="PTHR43568">
    <property type="entry name" value="P PROTEIN"/>
    <property type="match status" value="1"/>
</dbReference>